<reference evidence="6" key="1">
    <citation type="submission" date="2021-12" db="EMBL/GenBank/DDBJ databases">
        <authorList>
            <person name="King R."/>
        </authorList>
    </citation>
    <scope>NUCLEOTIDE SEQUENCE</scope>
</reference>
<gene>
    <name evidence="6" type="ORF">MELIAE_LOCUS9363</name>
</gene>
<dbReference type="Pfam" id="PF21361">
    <property type="entry name" value="Sina_ZnF"/>
    <property type="match status" value="1"/>
</dbReference>
<evidence type="ECO:0000313" key="7">
    <source>
        <dbReference type="Proteomes" id="UP001154078"/>
    </source>
</evidence>
<dbReference type="SUPFAM" id="SSF49599">
    <property type="entry name" value="TRAF domain-like"/>
    <property type="match status" value="1"/>
</dbReference>
<dbReference type="OrthoDB" id="4788989at2759"/>
<dbReference type="GO" id="GO:0005737">
    <property type="term" value="C:cytoplasm"/>
    <property type="evidence" value="ECO:0007669"/>
    <property type="project" value="TreeGrafter"/>
</dbReference>
<dbReference type="GO" id="GO:0008270">
    <property type="term" value="F:zinc ion binding"/>
    <property type="evidence" value="ECO:0007669"/>
    <property type="project" value="UniProtKB-KW"/>
</dbReference>
<dbReference type="PROSITE" id="PS51081">
    <property type="entry name" value="ZF_SIAH"/>
    <property type="match status" value="1"/>
</dbReference>
<organism evidence="6 7">
    <name type="scientific">Brassicogethes aeneus</name>
    <name type="common">Rape pollen beetle</name>
    <name type="synonym">Meligethes aeneus</name>
    <dbReference type="NCBI Taxonomy" id="1431903"/>
    <lineage>
        <taxon>Eukaryota</taxon>
        <taxon>Metazoa</taxon>
        <taxon>Ecdysozoa</taxon>
        <taxon>Arthropoda</taxon>
        <taxon>Hexapoda</taxon>
        <taxon>Insecta</taxon>
        <taxon>Pterygota</taxon>
        <taxon>Neoptera</taxon>
        <taxon>Endopterygota</taxon>
        <taxon>Coleoptera</taxon>
        <taxon>Polyphaga</taxon>
        <taxon>Cucujiformia</taxon>
        <taxon>Nitidulidae</taxon>
        <taxon>Meligethinae</taxon>
        <taxon>Brassicogethes</taxon>
    </lineage>
</organism>
<evidence type="ECO:0000256" key="1">
    <source>
        <dbReference type="ARBA" id="ARBA00022723"/>
    </source>
</evidence>
<feature type="domain" description="SIAH-type" evidence="5">
    <location>
        <begin position="280"/>
        <end position="338"/>
    </location>
</feature>
<keyword evidence="1" id="KW-0479">Metal-binding</keyword>
<evidence type="ECO:0000256" key="4">
    <source>
        <dbReference type="PROSITE-ProRule" id="PRU00455"/>
    </source>
</evidence>
<dbReference type="InterPro" id="IPR013083">
    <property type="entry name" value="Znf_RING/FYVE/PHD"/>
</dbReference>
<dbReference type="Proteomes" id="UP001154078">
    <property type="component" value="Chromosome 6"/>
</dbReference>
<keyword evidence="3" id="KW-0862">Zinc</keyword>
<keyword evidence="2 4" id="KW-0863">Zinc-finger</keyword>
<dbReference type="GO" id="GO:0043161">
    <property type="term" value="P:proteasome-mediated ubiquitin-dependent protein catabolic process"/>
    <property type="evidence" value="ECO:0007669"/>
    <property type="project" value="TreeGrafter"/>
</dbReference>
<dbReference type="GO" id="GO:0031624">
    <property type="term" value="F:ubiquitin conjugating enzyme binding"/>
    <property type="evidence" value="ECO:0007669"/>
    <property type="project" value="TreeGrafter"/>
</dbReference>
<dbReference type="PANTHER" id="PTHR45877:SF2">
    <property type="entry name" value="E3 UBIQUITIN-PROTEIN LIGASE SINA-RELATED"/>
    <property type="match status" value="1"/>
</dbReference>
<dbReference type="EMBL" id="OV121137">
    <property type="protein sequence ID" value="CAH0559236.1"/>
    <property type="molecule type" value="Genomic_DNA"/>
</dbReference>
<protein>
    <recommendedName>
        <fullName evidence="5">SIAH-type domain-containing protein</fullName>
    </recommendedName>
</protein>
<dbReference type="InterPro" id="IPR004162">
    <property type="entry name" value="SINA-like_animal"/>
</dbReference>
<name>A0A9P0FLU1_BRAAE</name>
<sequence length="440" mass="51584">MGHYENIGYSKNTIYLCPTDKKHICSWEGLSDDILQHFVDEHENLLFHENEIDVYLREESENRLLFWNEEIFLVQSKIVETNLLVYLRYLGPFHLAKCINYRLQAKTKTGACISNIKSLDGAFHISVENIKVDILTLKFTILLPAKEESSLVEISTENIIETVKPTKILKEIQEEIEDSDTILDDIFPDRRLKSFIHRTHSVPVEYRKNCNVKRNYSLNLSKHNDTPICSNCKGRLLPPAYLCQDKHSVCSECHKENRCNLCGKEFTHDRNYLLEEKCRNYTYPCKYALKGCNETLTYKNILYHETNCAQCDYSCCLPGCTDTGQLFKIKEHFKIMHGSIKLHEVHIIPFPRKSCMFLVHEKGVFYCESTDDENFVKWKVQFCGPKERKYSISLKFLDKTKTEKILKKIDNKYLLQLSYDEIKKMKLKNKSPTLNIGYVY</sequence>
<evidence type="ECO:0000313" key="6">
    <source>
        <dbReference type="EMBL" id="CAH0559236.1"/>
    </source>
</evidence>
<dbReference type="GO" id="GO:0061630">
    <property type="term" value="F:ubiquitin protein ligase activity"/>
    <property type="evidence" value="ECO:0007669"/>
    <property type="project" value="TreeGrafter"/>
</dbReference>
<dbReference type="InterPro" id="IPR013010">
    <property type="entry name" value="Znf_SIAH"/>
</dbReference>
<evidence type="ECO:0000256" key="2">
    <source>
        <dbReference type="ARBA" id="ARBA00022771"/>
    </source>
</evidence>
<keyword evidence="7" id="KW-1185">Reference proteome</keyword>
<evidence type="ECO:0000259" key="5">
    <source>
        <dbReference type="PROSITE" id="PS51081"/>
    </source>
</evidence>
<dbReference type="Gene3D" id="3.30.40.10">
    <property type="entry name" value="Zinc/RING finger domain, C3HC4 (zinc finger)"/>
    <property type="match status" value="1"/>
</dbReference>
<evidence type="ECO:0000256" key="3">
    <source>
        <dbReference type="ARBA" id="ARBA00022833"/>
    </source>
</evidence>
<dbReference type="AlphaFoldDB" id="A0A9P0FLU1"/>
<proteinExistence type="predicted"/>
<dbReference type="PANTHER" id="PTHR45877">
    <property type="entry name" value="E3 UBIQUITIN-PROTEIN LIGASE SIAH2"/>
    <property type="match status" value="1"/>
</dbReference>
<accession>A0A9P0FLU1</accession>